<dbReference type="AlphaFoldDB" id="A0A1N7MNW8"/>
<evidence type="ECO:0000313" key="3">
    <source>
        <dbReference type="Proteomes" id="UP000185999"/>
    </source>
</evidence>
<evidence type="ECO:0000313" key="2">
    <source>
        <dbReference type="EMBL" id="SIS87569.1"/>
    </source>
</evidence>
<keyword evidence="3" id="KW-1185">Reference proteome</keyword>
<dbReference type="OrthoDB" id="9151209at2"/>
<gene>
    <name evidence="2" type="ORF">SAMN05421760_106214</name>
</gene>
<keyword evidence="1" id="KW-1133">Transmembrane helix</keyword>
<protein>
    <submittedName>
        <fullName evidence="2">MSHA biogenesis protein MshJ</fullName>
    </submittedName>
</protein>
<reference evidence="3" key="1">
    <citation type="submission" date="2017-01" db="EMBL/GenBank/DDBJ databases">
        <authorList>
            <person name="Varghese N."/>
            <person name="Submissions S."/>
        </authorList>
    </citation>
    <scope>NUCLEOTIDE SEQUENCE [LARGE SCALE GENOMIC DNA]</scope>
    <source>
        <strain evidence="3">DSM 22306</strain>
    </source>
</reference>
<evidence type="ECO:0000256" key="1">
    <source>
        <dbReference type="SAM" id="Phobius"/>
    </source>
</evidence>
<name>A0A1N7MNW8_9GAMM</name>
<dbReference type="Proteomes" id="UP000185999">
    <property type="component" value="Unassembled WGS sequence"/>
</dbReference>
<keyword evidence="1" id="KW-0472">Membrane</keyword>
<dbReference type="RefSeq" id="WP_054340415.1">
    <property type="nucleotide sequence ID" value="NZ_FTOE01000006.1"/>
</dbReference>
<feature type="transmembrane region" description="Helical" evidence="1">
    <location>
        <begin position="18"/>
        <end position="37"/>
    </location>
</feature>
<sequence length="231" mass="25814">MTNPMAEKFNVLNKRERLLITATVIVLIIVMFFMFAIEPLMKTSSALDAQIEHQERITNEQTIEIESVSKALILDPSESVRLEIKELDLLDQSLTVLLKKRSVNLMVPSQMSHVLETVLHNKPGLILQRLSSLPLEPLRLSSESESDSTSVSASASRDASSVLSAAPVYSHGFEVVLRGGYSDIYDYLRRLESLSSSFFWDSLEFKVANYPDSKITLRVHTLSAVEGWLGG</sequence>
<keyword evidence="1" id="KW-0812">Transmembrane</keyword>
<organism evidence="2 3">
    <name type="scientific">Neptunomonas antarctica</name>
    <dbReference type="NCBI Taxonomy" id="619304"/>
    <lineage>
        <taxon>Bacteria</taxon>
        <taxon>Pseudomonadati</taxon>
        <taxon>Pseudomonadota</taxon>
        <taxon>Gammaproteobacteria</taxon>
        <taxon>Oceanospirillales</taxon>
        <taxon>Oceanospirillaceae</taxon>
        <taxon>Neptunomonas</taxon>
    </lineage>
</organism>
<dbReference type="EMBL" id="FTOE01000006">
    <property type="protein sequence ID" value="SIS87569.1"/>
    <property type="molecule type" value="Genomic_DNA"/>
</dbReference>
<proteinExistence type="predicted"/>
<accession>A0A1N7MNW8</accession>
<dbReference type="STRING" id="619304.SAMN05421760_106214"/>